<evidence type="ECO:0000313" key="3">
    <source>
        <dbReference type="EMBL" id="KAH7113957.1"/>
    </source>
</evidence>
<proteinExistence type="predicted"/>
<dbReference type="OrthoDB" id="3488255at2759"/>
<comment type="caution">
    <text evidence="3">The sequence shown here is derived from an EMBL/GenBank/DDBJ whole genome shotgun (WGS) entry which is preliminary data.</text>
</comment>
<dbReference type="InterPro" id="IPR039448">
    <property type="entry name" value="Beta_helix"/>
</dbReference>
<evidence type="ECO:0000256" key="1">
    <source>
        <dbReference type="SAM" id="SignalP"/>
    </source>
</evidence>
<feature type="domain" description="Right handed beta helix" evidence="2">
    <location>
        <begin position="187"/>
        <end position="342"/>
    </location>
</feature>
<dbReference type="Gene3D" id="2.160.20.10">
    <property type="entry name" value="Single-stranded right-handed beta-helix, Pectin lyase-like"/>
    <property type="match status" value="1"/>
</dbReference>
<dbReference type="InterPro" id="IPR006626">
    <property type="entry name" value="PbH1"/>
</dbReference>
<gene>
    <name evidence="3" type="ORF">B0J13DRAFT_515254</name>
</gene>
<name>A0A9P9IBL5_9HYPO</name>
<dbReference type="GO" id="GO:0016829">
    <property type="term" value="F:lyase activity"/>
    <property type="evidence" value="ECO:0007669"/>
    <property type="project" value="UniProtKB-KW"/>
</dbReference>
<reference evidence="3" key="1">
    <citation type="journal article" date="2021" name="Nat. Commun.">
        <title>Genetic determinants of endophytism in the Arabidopsis root mycobiome.</title>
        <authorList>
            <person name="Mesny F."/>
            <person name="Miyauchi S."/>
            <person name="Thiergart T."/>
            <person name="Pickel B."/>
            <person name="Atanasova L."/>
            <person name="Karlsson M."/>
            <person name="Huettel B."/>
            <person name="Barry K.W."/>
            <person name="Haridas S."/>
            <person name="Chen C."/>
            <person name="Bauer D."/>
            <person name="Andreopoulos W."/>
            <person name="Pangilinan J."/>
            <person name="LaButti K."/>
            <person name="Riley R."/>
            <person name="Lipzen A."/>
            <person name="Clum A."/>
            <person name="Drula E."/>
            <person name="Henrissat B."/>
            <person name="Kohler A."/>
            <person name="Grigoriev I.V."/>
            <person name="Martin F.M."/>
            <person name="Hacquard S."/>
        </authorList>
    </citation>
    <scope>NUCLEOTIDE SEQUENCE</scope>
    <source>
        <strain evidence="3">MPI-CAGE-AT-0021</strain>
    </source>
</reference>
<organism evidence="3 4">
    <name type="scientific">Dactylonectria estremocensis</name>
    <dbReference type="NCBI Taxonomy" id="1079267"/>
    <lineage>
        <taxon>Eukaryota</taxon>
        <taxon>Fungi</taxon>
        <taxon>Dikarya</taxon>
        <taxon>Ascomycota</taxon>
        <taxon>Pezizomycotina</taxon>
        <taxon>Sordariomycetes</taxon>
        <taxon>Hypocreomycetidae</taxon>
        <taxon>Hypocreales</taxon>
        <taxon>Nectriaceae</taxon>
        <taxon>Dactylonectria</taxon>
    </lineage>
</organism>
<evidence type="ECO:0000313" key="4">
    <source>
        <dbReference type="Proteomes" id="UP000717696"/>
    </source>
</evidence>
<feature type="signal peptide" evidence="1">
    <location>
        <begin position="1"/>
        <end position="17"/>
    </location>
</feature>
<protein>
    <submittedName>
        <fullName evidence="3">Pectin lyase fold/virulence factor</fullName>
    </submittedName>
</protein>
<dbReference type="SMART" id="SM00710">
    <property type="entry name" value="PbH1"/>
    <property type="match status" value="6"/>
</dbReference>
<evidence type="ECO:0000259" key="2">
    <source>
        <dbReference type="Pfam" id="PF13229"/>
    </source>
</evidence>
<sequence>MKLTSVLVSAFLGIAAASPFSDPGDDASLEARGGYGKCTWNDKRCCKYQDEDYKGNDNDYGNDHHNKYSRTIYVKYGKSIQRAINSASYGDKIVVAAGTYAEQLTIDKDGIQLIGHNAILVPPGKPVHNTCSGLSGDKTQAGICVTGHGVKLTKFVTEHRRVISVERPVKDVLVTGFQVRESTGLNIVVIGGKNVRVVRNTAADAGATDAGGYGILTVGSFNTLVKENVVRSTKLGAFGICMDNQSGVLVTNNYISNQFVGLCVQNNQANVEYNQVTDCCFSVFIDPGVQGGKIRHNHILGVHPKCPINIGIAIDGADKIKVLDNLIEGQKLGGNGVGISIFDDPCAPQPPSLACLSLKGPATSSGNIVLRNKLRNNDLDISVKTKGHDNLIACNECSTPAKYCKHRY</sequence>
<dbReference type="Proteomes" id="UP000717696">
    <property type="component" value="Unassembled WGS sequence"/>
</dbReference>
<keyword evidence="1" id="KW-0732">Signal</keyword>
<dbReference type="EMBL" id="JAGMUU010000044">
    <property type="protein sequence ID" value="KAH7113957.1"/>
    <property type="molecule type" value="Genomic_DNA"/>
</dbReference>
<accession>A0A9P9IBL5</accession>
<keyword evidence="3" id="KW-0456">Lyase</keyword>
<dbReference type="AlphaFoldDB" id="A0A9P9IBL5"/>
<keyword evidence="4" id="KW-1185">Reference proteome</keyword>
<dbReference type="Pfam" id="PF13229">
    <property type="entry name" value="Beta_helix"/>
    <property type="match status" value="1"/>
</dbReference>
<feature type="chain" id="PRO_5040235621" evidence="1">
    <location>
        <begin position="18"/>
        <end position="408"/>
    </location>
</feature>
<dbReference type="InterPro" id="IPR012334">
    <property type="entry name" value="Pectin_lyas_fold"/>
</dbReference>
<dbReference type="SUPFAM" id="SSF51126">
    <property type="entry name" value="Pectin lyase-like"/>
    <property type="match status" value="1"/>
</dbReference>
<dbReference type="InterPro" id="IPR011050">
    <property type="entry name" value="Pectin_lyase_fold/virulence"/>
</dbReference>